<dbReference type="InterPro" id="IPR008258">
    <property type="entry name" value="Transglycosylase_SLT_dom_1"/>
</dbReference>
<dbReference type="EMBL" id="JAHLOQ010000003">
    <property type="protein sequence ID" value="MBU5335271.1"/>
    <property type="molecule type" value="Genomic_DNA"/>
</dbReference>
<evidence type="ECO:0000259" key="1">
    <source>
        <dbReference type="Pfam" id="PF01464"/>
    </source>
</evidence>
<sequence length="179" mass="20949">MKKNLILILFIIIVLGAALYIGKDEVYKYLYPKKYSDYVEFYSNEYNLDENLVYSIIKAESKFEKDAISRRGAKGLMQIGDGTRDWAIEELQIEDADIFEPRDNIRIGCWYLNKLYKEFGDLDLVIAAYNGGSGNVKKWLADQEYSQDGENLHTIPFKETSAYVEKVKHNYEMYKKIYN</sequence>
<dbReference type="PANTHER" id="PTHR37423">
    <property type="entry name" value="SOLUBLE LYTIC MUREIN TRANSGLYCOSYLASE-RELATED"/>
    <property type="match status" value="1"/>
</dbReference>
<proteinExistence type="predicted"/>
<dbReference type="PANTHER" id="PTHR37423:SF2">
    <property type="entry name" value="MEMBRANE-BOUND LYTIC MUREIN TRANSGLYCOSYLASE C"/>
    <property type="match status" value="1"/>
</dbReference>
<dbReference type="Proteomes" id="UP001196301">
    <property type="component" value="Unassembled WGS sequence"/>
</dbReference>
<dbReference type="CDD" id="cd16896">
    <property type="entry name" value="LT_Slt70-like"/>
    <property type="match status" value="1"/>
</dbReference>
<keyword evidence="3" id="KW-1185">Reference proteome</keyword>
<accession>A0ABS6DTV7</accession>
<organism evidence="2 3">
    <name type="scientific">Intestinibacter bartlettii</name>
    <dbReference type="NCBI Taxonomy" id="261299"/>
    <lineage>
        <taxon>Bacteria</taxon>
        <taxon>Bacillati</taxon>
        <taxon>Bacillota</taxon>
        <taxon>Clostridia</taxon>
        <taxon>Peptostreptococcales</taxon>
        <taxon>Peptostreptococcaceae</taxon>
        <taxon>Intestinibacter</taxon>
    </lineage>
</organism>
<dbReference type="RefSeq" id="WP_216568421.1">
    <property type="nucleotide sequence ID" value="NZ_JAHLOQ010000003.1"/>
</dbReference>
<reference evidence="2 3" key="1">
    <citation type="submission" date="2021-06" db="EMBL/GenBank/DDBJ databases">
        <authorList>
            <person name="Sun Q."/>
            <person name="Li D."/>
        </authorList>
    </citation>
    <scope>NUCLEOTIDE SEQUENCE [LARGE SCALE GENOMIC DNA]</scope>
    <source>
        <strain evidence="2 3">N19</strain>
    </source>
</reference>
<evidence type="ECO:0000313" key="3">
    <source>
        <dbReference type="Proteomes" id="UP001196301"/>
    </source>
</evidence>
<name>A0ABS6DTV7_9FIRM</name>
<comment type="caution">
    <text evidence="2">The sequence shown here is derived from an EMBL/GenBank/DDBJ whole genome shotgun (WGS) entry which is preliminary data.</text>
</comment>
<gene>
    <name evidence="2" type="ORF">KQI20_02340</name>
</gene>
<protein>
    <submittedName>
        <fullName evidence="2">Lytic transglycosylase domain-containing protein</fullName>
    </submittedName>
</protein>
<feature type="domain" description="Transglycosylase SLT" evidence="1">
    <location>
        <begin position="38"/>
        <end position="144"/>
    </location>
</feature>
<evidence type="ECO:0000313" key="2">
    <source>
        <dbReference type="EMBL" id="MBU5335271.1"/>
    </source>
</evidence>
<dbReference type="Pfam" id="PF01464">
    <property type="entry name" value="SLT"/>
    <property type="match status" value="1"/>
</dbReference>